<gene>
    <name evidence="7" type="ORF">ACFSR5_14530</name>
</gene>
<dbReference type="Gene3D" id="3.60.15.10">
    <property type="entry name" value="Ribonuclease Z/Hydroxyacylglutathione hydrolase-like"/>
    <property type="match status" value="1"/>
</dbReference>
<dbReference type="InterPro" id="IPR051013">
    <property type="entry name" value="MBL_superfamily_lactonases"/>
</dbReference>
<dbReference type="EMBL" id="JBHULR010000006">
    <property type="protein sequence ID" value="MFD2548865.1"/>
    <property type="molecule type" value="Genomic_DNA"/>
</dbReference>
<sequence length="260" mass="29410">MVQAFSLYEGSFSVDASKAFVPFDPKKDDPLTRKGSIFVHVHPFLVVADDGLIVCDTGLGFREANGELLIHENIRRKGYEPEDVKYVLMSHLHKDHAGGMVDFKDGVARIAFPNAEYVVQRGEWEYAFSGENSSYKTEIFDVIQRSGNLLLVDGDGAVNEQISYVLNGAHTPFHQAFHIRTGGAHYFFGGDVLPEPEEIFKNFIAKYDYDGRLARDLRQAYWLEGRADDWIYLFYHSKSIAIGKAEQREDGSFKIIDVSI</sequence>
<evidence type="ECO:0000256" key="4">
    <source>
        <dbReference type="ARBA" id="ARBA00022801"/>
    </source>
</evidence>
<dbReference type="Proteomes" id="UP001597545">
    <property type="component" value="Unassembled WGS sequence"/>
</dbReference>
<feature type="domain" description="Metallo-beta-lactamase" evidence="6">
    <location>
        <begin position="40"/>
        <end position="236"/>
    </location>
</feature>
<evidence type="ECO:0000256" key="1">
    <source>
        <dbReference type="ARBA" id="ARBA00001947"/>
    </source>
</evidence>
<protein>
    <submittedName>
        <fullName evidence="7">MBL fold metallo-hydrolase</fullName>
    </submittedName>
</protein>
<comment type="caution">
    <text evidence="7">The sequence shown here is derived from an EMBL/GenBank/DDBJ whole genome shotgun (WGS) entry which is preliminary data.</text>
</comment>
<dbReference type="PANTHER" id="PTHR42978:SF2">
    <property type="entry name" value="102 KBASES UNSTABLE REGION: FROM 1 TO 119443"/>
    <property type="match status" value="1"/>
</dbReference>
<proteinExistence type="inferred from homology"/>
<reference evidence="8" key="1">
    <citation type="journal article" date="2019" name="Int. J. Syst. Evol. Microbiol.">
        <title>The Global Catalogue of Microorganisms (GCM) 10K type strain sequencing project: providing services to taxonomists for standard genome sequencing and annotation.</title>
        <authorList>
            <consortium name="The Broad Institute Genomics Platform"/>
            <consortium name="The Broad Institute Genome Sequencing Center for Infectious Disease"/>
            <person name="Wu L."/>
            <person name="Ma J."/>
        </authorList>
    </citation>
    <scope>NUCLEOTIDE SEQUENCE [LARGE SCALE GENOMIC DNA]</scope>
    <source>
        <strain evidence="8">KCTC 42662</strain>
    </source>
</reference>
<evidence type="ECO:0000256" key="3">
    <source>
        <dbReference type="ARBA" id="ARBA00022723"/>
    </source>
</evidence>
<dbReference type="RefSeq" id="WP_380905057.1">
    <property type="nucleotide sequence ID" value="NZ_JBHUEG010000005.1"/>
</dbReference>
<dbReference type="SUPFAM" id="SSF56281">
    <property type="entry name" value="Metallo-hydrolase/oxidoreductase"/>
    <property type="match status" value="1"/>
</dbReference>
<comment type="similarity">
    <text evidence="2">Belongs to the metallo-beta-lactamase superfamily.</text>
</comment>
<dbReference type="Pfam" id="PF00753">
    <property type="entry name" value="Lactamase_B"/>
    <property type="match status" value="1"/>
</dbReference>
<keyword evidence="4" id="KW-0378">Hydrolase</keyword>
<evidence type="ECO:0000313" key="7">
    <source>
        <dbReference type="EMBL" id="MFD2548865.1"/>
    </source>
</evidence>
<keyword evidence="8" id="KW-1185">Reference proteome</keyword>
<organism evidence="7 8">
    <name type="scientific">Sphingobacterium suaedae</name>
    <dbReference type="NCBI Taxonomy" id="1686402"/>
    <lineage>
        <taxon>Bacteria</taxon>
        <taxon>Pseudomonadati</taxon>
        <taxon>Bacteroidota</taxon>
        <taxon>Sphingobacteriia</taxon>
        <taxon>Sphingobacteriales</taxon>
        <taxon>Sphingobacteriaceae</taxon>
        <taxon>Sphingobacterium</taxon>
    </lineage>
</organism>
<evidence type="ECO:0000259" key="6">
    <source>
        <dbReference type="SMART" id="SM00849"/>
    </source>
</evidence>
<comment type="cofactor">
    <cofactor evidence="1">
        <name>Zn(2+)</name>
        <dbReference type="ChEBI" id="CHEBI:29105"/>
    </cofactor>
</comment>
<keyword evidence="5" id="KW-0862">Zinc</keyword>
<accession>A0ABW5KKK9</accession>
<dbReference type="InterPro" id="IPR036866">
    <property type="entry name" value="RibonucZ/Hydroxyglut_hydro"/>
</dbReference>
<evidence type="ECO:0000256" key="2">
    <source>
        <dbReference type="ARBA" id="ARBA00007749"/>
    </source>
</evidence>
<evidence type="ECO:0000256" key="5">
    <source>
        <dbReference type="ARBA" id="ARBA00022833"/>
    </source>
</evidence>
<name>A0ABW5KKK9_9SPHI</name>
<dbReference type="SMART" id="SM00849">
    <property type="entry name" value="Lactamase_B"/>
    <property type="match status" value="1"/>
</dbReference>
<dbReference type="PANTHER" id="PTHR42978">
    <property type="entry name" value="QUORUM-QUENCHING LACTONASE YTNP-RELATED-RELATED"/>
    <property type="match status" value="1"/>
</dbReference>
<keyword evidence="3" id="KW-0479">Metal-binding</keyword>
<evidence type="ECO:0000313" key="8">
    <source>
        <dbReference type="Proteomes" id="UP001597545"/>
    </source>
</evidence>
<dbReference type="InterPro" id="IPR001279">
    <property type="entry name" value="Metallo-B-lactamas"/>
</dbReference>